<dbReference type="STRING" id="742823.HMPREF9465_00210"/>
<dbReference type="RefSeq" id="WP_005433272.1">
    <property type="nucleotide sequence ID" value="NZ_JH815513.1"/>
</dbReference>
<gene>
    <name evidence="1" type="ORF">HMPREF9465_00210</name>
</gene>
<dbReference type="InterPro" id="IPR008861">
    <property type="entry name" value="GpX-like"/>
</dbReference>
<organism evidence="1 2">
    <name type="scientific">Sutterella wadsworthensis 2_1_59BFAA</name>
    <dbReference type="NCBI Taxonomy" id="742823"/>
    <lineage>
        <taxon>Bacteria</taxon>
        <taxon>Pseudomonadati</taxon>
        <taxon>Pseudomonadota</taxon>
        <taxon>Betaproteobacteria</taxon>
        <taxon>Burkholderiales</taxon>
        <taxon>Sutterellaceae</taxon>
        <taxon>Sutterella</taxon>
    </lineage>
</organism>
<accession>K1JKQ2</accession>
<proteinExistence type="predicted"/>
<dbReference type="AlphaFoldDB" id="K1JKQ2"/>
<sequence>MKTYETRAMDTWDIIAKRVYGSEALMDKLIRANLQHRKTVFFSAGVVLNVPDIDTDSMEFAENLPPWKRPEGTR</sequence>
<evidence type="ECO:0000313" key="1">
    <source>
        <dbReference type="EMBL" id="EKB32195.1"/>
    </source>
</evidence>
<evidence type="ECO:0008006" key="3">
    <source>
        <dbReference type="Google" id="ProtNLM"/>
    </source>
</evidence>
<comment type="caution">
    <text evidence="1">The sequence shown here is derived from an EMBL/GenBank/DDBJ whole genome shotgun (WGS) entry which is preliminary data.</text>
</comment>
<reference evidence="1 2" key="1">
    <citation type="submission" date="2012-05" db="EMBL/GenBank/DDBJ databases">
        <title>The Genome Sequence of Sutterella wadsworthensis 2_1_59BFAA.</title>
        <authorList>
            <consortium name="The Broad Institute Genome Sequencing Platform"/>
            <person name="Earl A."/>
            <person name="Ward D."/>
            <person name="Feldgarden M."/>
            <person name="Gevers D."/>
            <person name="Daigneault M."/>
            <person name="Strauss J."/>
            <person name="Allen-Vercoe E."/>
            <person name="Walker B."/>
            <person name="Young S.K."/>
            <person name="Zeng Q."/>
            <person name="Gargeya S."/>
            <person name="Fitzgerald M."/>
            <person name="Haas B."/>
            <person name="Abouelleil A."/>
            <person name="Alvarado L."/>
            <person name="Arachchi H.M."/>
            <person name="Berlin A.M."/>
            <person name="Chapman S.B."/>
            <person name="Goldberg J."/>
            <person name="Griggs A."/>
            <person name="Gujja S."/>
            <person name="Hansen M."/>
            <person name="Howarth C."/>
            <person name="Imamovic A."/>
            <person name="Larimer J."/>
            <person name="McCowen C."/>
            <person name="Montmayeur A."/>
            <person name="Murphy C."/>
            <person name="Neiman D."/>
            <person name="Pearson M."/>
            <person name="Priest M."/>
            <person name="Roberts A."/>
            <person name="Saif S."/>
            <person name="Shea T."/>
            <person name="Sisk P."/>
            <person name="Sykes S."/>
            <person name="Wortman J."/>
            <person name="Nusbaum C."/>
            <person name="Birren B."/>
        </authorList>
    </citation>
    <scope>NUCLEOTIDE SEQUENCE [LARGE SCALE GENOMIC DNA]</scope>
    <source>
        <strain evidence="1 2">2_1_59BFAA</strain>
    </source>
</reference>
<dbReference type="HOGENOM" id="CLU_175462_0_2_4"/>
<name>K1JKQ2_9BURK</name>
<dbReference type="eggNOG" id="COG5004">
    <property type="taxonomic scope" value="Bacteria"/>
</dbReference>
<dbReference type="Pfam" id="PF05489">
    <property type="entry name" value="Phage_tail_X"/>
    <property type="match status" value="1"/>
</dbReference>
<dbReference type="EMBL" id="ADMG01000007">
    <property type="protein sequence ID" value="EKB32195.1"/>
    <property type="molecule type" value="Genomic_DNA"/>
</dbReference>
<evidence type="ECO:0000313" key="2">
    <source>
        <dbReference type="Proteomes" id="UP000005835"/>
    </source>
</evidence>
<keyword evidence="2" id="KW-1185">Reference proteome</keyword>
<dbReference type="Proteomes" id="UP000005835">
    <property type="component" value="Unassembled WGS sequence"/>
</dbReference>
<protein>
    <recommendedName>
        <fullName evidence="3">Phage tail protein</fullName>
    </recommendedName>
</protein>